<dbReference type="InterPro" id="IPR042070">
    <property type="entry name" value="PucR_C-HTH_sf"/>
</dbReference>
<gene>
    <name evidence="5" type="ORF">DJ010_20085</name>
</gene>
<evidence type="ECO:0000259" key="4">
    <source>
        <dbReference type="Pfam" id="PF17853"/>
    </source>
</evidence>
<dbReference type="PANTHER" id="PTHR33744">
    <property type="entry name" value="CARBOHYDRATE DIACID REGULATOR"/>
    <property type="match status" value="1"/>
</dbReference>
<evidence type="ECO:0000256" key="1">
    <source>
        <dbReference type="ARBA" id="ARBA00006754"/>
    </source>
</evidence>
<name>A0A316TN34_9ACTN</name>
<sequence length="553" mass="59728">MKTAPREPADQYDQAMQSPRGSGGGITAADLVAIAAPLQLYPGWLPAEPRPITGDCVIHDVGDPVPDHPGGVLLLVGARPSDEGIGDTIAQAGGHGYACVVVKARTDDLRAVIAIAEAAGVALMVAPDETSWRDLDKLVSAVVDAQSTATPAYAEVRPGDLFALANAIAYSVGGATSIEDHNGRMFAYSNLPHQKIDEIRLHSITERQTPVREGDAENYLRVRNSEKPLHFQSDNPIHASRLAMSVRAGGELLGMIWVLDWDPPLRKGAVQALEDAATVTALHLLQIRQQENGRRWNRGEVLAQLLAGRIGPAAAAALVGLPAATPTTVLAISAESAEYADETPELGLARTINMINLYCEAWHPRALATAMDDRIYAVMPAHRSTPRGRTLLRFAREVSDTVRRTTGVTLRIGIGPTTDDLEGLADSRRLADMTLTALLNSGGEELVASIEAMRSRVVLDELAAGGTLNLALPGDPLEAIREHDRDRNTTYAESLLAYLDAFGDTSRGAKTLNIHENTLRYRIRRLQELFDLDLDDPDVRLVAWLQLRLADRS</sequence>
<dbReference type="Gene3D" id="1.10.10.2840">
    <property type="entry name" value="PucR C-terminal helix-turn-helix domain"/>
    <property type="match status" value="1"/>
</dbReference>
<evidence type="ECO:0008006" key="7">
    <source>
        <dbReference type="Google" id="ProtNLM"/>
    </source>
</evidence>
<dbReference type="Proteomes" id="UP000245507">
    <property type="component" value="Unassembled WGS sequence"/>
</dbReference>
<accession>A0A316TN34</accession>
<dbReference type="PANTHER" id="PTHR33744:SF17">
    <property type="entry name" value="CONSERVED PROTEIN"/>
    <property type="match status" value="1"/>
</dbReference>
<dbReference type="AlphaFoldDB" id="A0A316TN34"/>
<dbReference type="Pfam" id="PF17853">
    <property type="entry name" value="GGDEF_2"/>
    <property type="match status" value="1"/>
</dbReference>
<keyword evidence="6" id="KW-1185">Reference proteome</keyword>
<proteinExistence type="inferred from homology"/>
<organism evidence="5 6">
    <name type="scientific">Nocardioides silvaticus</name>
    <dbReference type="NCBI Taxonomy" id="2201891"/>
    <lineage>
        <taxon>Bacteria</taxon>
        <taxon>Bacillati</taxon>
        <taxon>Actinomycetota</taxon>
        <taxon>Actinomycetes</taxon>
        <taxon>Propionibacteriales</taxon>
        <taxon>Nocardioidaceae</taxon>
        <taxon>Nocardioides</taxon>
    </lineage>
</organism>
<protein>
    <recommendedName>
        <fullName evidence="7">PucR family transcriptional regulator</fullName>
    </recommendedName>
</protein>
<feature type="domain" description="CdaR GGDEF-like" evidence="4">
    <location>
        <begin position="314"/>
        <end position="436"/>
    </location>
</feature>
<evidence type="ECO:0000313" key="6">
    <source>
        <dbReference type="Proteomes" id="UP000245507"/>
    </source>
</evidence>
<reference evidence="5 6" key="1">
    <citation type="submission" date="2018-05" db="EMBL/GenBank/DDBJ databases">
        <title>Nocardioides silvaticus genome.</title>
        <authorList>
            <person name="Li C."/>
            <person name="Wang G."/>
        </authorList>
    </citation>
    <scope>NUCLEOTIDE SEQUENCE [LARGE SCALE GENOMIC DNA]</scope>
    <source>
        <strain evidence="5 6">CCTCC AB 2018079</strain>
    </source>
</reference>
<dbReference type="EMBL" id="QGDD01000011">
    <property type="protein sequence ID" value="PWN01146.1"/>
    <property type="molecule type" value="Genomic_DNA"/>
</dbReference>
<evidence type="ECO:0000313" key="5">
    <source>
        <dbReference type="EMBL" id="PWN01146.1"/>
    </source>
</evidence>
<feature type="region of interest" description="Disordered" evidence="2">
    <location>
        <begin position="1"/>
        <end position="22"/>
    </location>
</feature>
<dbReference type="Pfam" id="PF13556">
    <property type="entry name" value="HTH_30"/>
    <property type="match status" value="1"/>
</dbReference>
<comment type="caution">
    <text evidence="5">The sequence shown here is derived from an EMBL/GenBank/DDBJ whole genome shotgun (WGS) entry which is preliminary data.</text>
</comment>
<evidence type="ECO:0000259" key="3">
    <source>
        <dbReference type="Pfam" id="PF13556"/>
    </source>
</evidence>
<evidence type="ECO:0000256" key="2">
    <source>
        <dbReference type="SAM" id="MobiDB-lite"/>
    </source>
</evidence>
<dbReference type="InterPro" id="IPR025736">
    <property type="entry name" value="PucR_C-HTH_dom"/>
</dbReference>
<comment type="similarity">
    <text evidence="1">Belongs to the CdaR family.</text>
</comment>
<dbReference type="InterPro" id="IPR041522">
    <property type="entry name" value="CdaR_GGDEF"/>
</dbReference>
<feature type="domain" description="PucR C-terminal helix-turn-helix" evidence="3">
    <location>
        <begin position="492"/>
        <end position="549"/>
    </location>
</feature>
<dbReference type="InterPro" id="IPR051448">
    <property type="entry name" value="CdaR-like_regulators"/>
</dbReference>